<keyword evidence="2" id="KW-1185">Reference proteome</keyword>
<evidence type="ECO:0008006" key="3">
    <source>
        <dbReference type="Google" id="ProtNLM"/>
    </source>
</evidence>
<dbReference type="AlphaFoldDB" id="A0A2P2SXL3"/>
<sequence length="68" mass="7837">MGMINYLAEILQNPFESKDARIDFRKLSMKEDETFAEFYTRFLHLTGIGNIPTVDLQPDLCDKLTPAL</sequence>
<gene>
    <name evidence="1" type="ORF">VE01_00567</name>
</gene>
<proteinExistence type="predicted"/>
<dbReference type="RefSeq" id="XP_059320136.1">
    <property type="nucleotide sequence ID" value="XM_059463286.1"/>
</dbReference>
<protein>
    <recommendedName>
        <fullName evidence="3">Retrotransposon gag domain-containing protein</fullName>
    </recommendedName>
</protein>
<accession>A0A2P2SXL3</accession>
<reference evidence="2" key="2">
    <citation type="journal article" date="2018" name="Nat. Commun.">
        <title>Extreme sensitivity to ultraviolet light in the fungal pathogen causing white-nose syndrome of bats.</title>
        <authorList>
            <person name="Palmer J.M."/>
            <person name="Drees K.P."/>
            <person name="Foster J.T."/>
            <person name="Lindner D.L."/>
        </authorList>
    </citation>
    <scope>NUCLEOTIDE SEQUENCE [LARGE SCALE GENOMIC DNA]</scope>
    <source>
        <strain evidence="2">UAMH 10579</strain>
    </source>
</reference>
<dbReference type="STRING" id="342668.A0A2P2SXL3"/>
<dbReference type="GeneID" id="28833953"/>
<evidence type="ECO:0000313" key="1">
    <source>
        <dbReference type="EMBL" id="OBU01591.2"/>
    </source>
</evidence>
<name>A0A2P2SXL3_9PEZI</name>
<evidence type="ECO:0000313" key="2">
    <source>
        <dbReference type="Proteomes" id="UP000091956"/>
    </source>
</evidence>
<dbReference type="Proteomes" id="UP000091956">
    <property type="component" value="Unassembled WGS sequence"/>
</dbReference>
<dbReference type="EMBL" id="KV460206">
    <property type="protein sequence ID" value="OBU01591.2"/>
    <property type="molecule type" value="Genomic_DNA"/>
</dbReference>
<organism evidence="1 2">
    <name type="scientific">Pseudogymnoascus verrucosus</name>
    <dbReference type="NCBI Taxonomy" id="342668"/>
    <lineage>
        <taxon>Eukaryota</taxon>
        <taxon>Fungi</taxon>
        <taxon>Dikarya</taxon>
        <taxon>Ascomycota</taxon>
        <taxon>Pezizomycotina</taxon>
        <taxon>Leotiomycetes</taxon>
        <taxon>Thelebolales</taxon>
        <taxon>Thelebolaceae</taxon>
        <taxon>Pseudogymnoascus</taxon>
    </lineage>
</organism>
<reference evidence="1 2" key="1">
    <citation type="submission" date="2016-03" db="EMBL/GenBank/DDBJ databases">
        <title>Comparative genomics of Pseudogymnoascus destructans, the fungus causing white-nose syndrome of bats.</title>
        <authorList>
            <person name="Palmer J.M."/>
            <person name="Drees K.P."/>
            <person name="Foster J.T."/>
            <person name="Lindner D.L."/>
        </authorList>
    </citation>
    <scope>NUCLEOTIDE SEQUENCE [LARGE SCALE GENOMIC DNA]</scope>
    <source>
        <strain evidence="1 2">UAMH 10579</strain>
    </source>
</reference>